<dbReference type="GO" id="GO:0006891">
    <property type="term" value="P:intra-Golgi vesicle-mediated transport"/>
    <property type="evidence" value="ECO:0007669"/>
    <property type="project" value="TreeGrafter"/>
</dbReference>
<evidence type="ECO:0000256" key="3">
    <source>
        <dbReference type="ARBA" id="ARBA00022448"/>
    </source>
</evidence>
<keyword evidence="6" id="KW-0547">Nucleotide-binding</keyword>
<evidence type="ECO:0000313" key="15">
    <source>
        <dbReference type="Proteomes" id="UP000799424"/>
    </source>
</evidence>
<dbReference type="GO" id="GO:0043001">
    <property type="term" value="P:Golgi to plasma membrane protein transport"/>
    <property type="evidence" value="ECO:0007669"/>
    <property type="project" value="TreeGrafter"/>
</dbReference>
<evidence type="ECO:0000256" key="12">
    <source>
        <dbReference type="SAM" id="MobiDB-lite"/>
    </source>
</evidence>
<dbReference type="FunFam" id="3.40.50.300:FF:000187">
    <property type="entry name" value="Vesicular-fusion ATPase SEC18"/>
    <property type="match status" value="1"/>
</dbReference>
<dbReference type="InterPro" id="IPR004201">
    <property type="entry name" value="Cdc48_dom2"/>
</dbReference>
<dbReference type="Gene3D" id="3.10.330.10">
    <property type="match status" value="1"/>
</dbReference>
<comment type="similarity">
    <text evidence="2">Belongs to the AAA ATPase family.</text>
</comment>
<evidence type="ECO:0000313" key="14">
    <source>
        <dbReference type="EMBL" id="KAF2819825.1"/>
    </source>
</evidence>
<keyword evidence="4" id="KW-0963">Cytoplasm</keyword>
<dbReference type="PROSITE" id="PS00674">
    <property type="entry name" value="AAA"/>
    <property type="match status" value="1"/>
</dbReference>
<keyword evidence="9" id="KW-0653">Protein transport</keyword>
<dbReference type="GO" id="GO:0005795">
    <property type="term" value="C:Golgi stack"/>
    <property type="evidence" value="ECO:0007669"/>
    <property type="project" value="TreeGrafter"/>
</dbReference>
<evidence type="ECO:0000259" key="13">
    <source>
        <dbReference type="SMART" id="SM00382"/>
    </source>
</evidence>
<dbReference type="AlphaFoldDB" id="A0A6A6ZHV0"/>
<keyword evidence="7" id="KW-0067">ATP-binding</keyword>
<dbReference type="SMART" id="SM00382">
    <property type="entry name" value="AAA"/>
    <property type="match status" value="2"/>
</dbReference>
<dbReference type="CDD" id="cd00009">
    <property type="entry name" value="AAA"/>
    <property type="match status" value="1"/>
</dbReference>
<comment type="subcellular location">
    <subcellularLocation>
        <location evidence="1">Cytoplasm</location>
    </subcellularLocation>
</comment>
<sequence length="1190" mass="131165">MVDKKPDLVHTNNIFEDLSGVSTSAFSNPYDALIAACEDNSAQIQTKYRLHRSTRNVQQKSKLLDASFAGVSVDPILERLSDPSLEPGYTDPRNCLVFWARPTQKVQNVIERVQSELAEVAPNLWLMPRDKLHMTILEVTHSKTAVEINEIVDSIRGHVPAVTDYTYDHRSRLIKPLIGFDASALALSFVPAAGEGLHSGRQPDDDKYTYHHLRRDAFGLLREAGAQIESRYVVPSSHLTIARFITTKDFSDKNGSHDPSKMKAFVDKIEELNGWLEAELWPERNAGMIPDGGEFNVGEETGLHCRKGTLWYGDGEEAVTTSPKSWVSILSCTKTSNRALEPVKTYLRHLCSTSDCLEGQRAPTSAARCFTPPTMFNRDRQPGLPGSSPRPPQRNDGYGRPPPQQQPPQRYDDRQQQGYPPQGGQQRMPQRDPASGGAQARQLRPVKSPGGNAYAFGNLVAVSPQDFPPTHDGSDIYILVNGNHVLSARPNAECRPGEIGLTDAQRTWAGITLGPQDMVQVQAYDAFSQGGGQSYLGAVEVEVGFAARKTTEAPYDQEELATQFKKNFENQILAPGQQLLLDVKNIPLRMSIRTVTLVDLSMEKGDSSAPPLTDPRARGILTRHTQVDFFKDARTDIKLKASSRRPAANSIIQPGFKFEDMGIGGLDNEFSAIFRRAFASRIFPPGLVEKLGIQHVRGILLYGPPGTGKTLIARQIGNMLNAREPKVINGPEVLNKYVGQSEENIRKLFADAEKEYKEKGDESGLHIIIFDELDAVCKQRGSGAGGGTGVGDSVVNQLLSKLDGVDQLNNILLIGMTNRMDMIDEALLRAGRLEVHMEISLPDEKGRAQILKIHTTKMRNNDVIESDVNVDELAKLTKNFSGAELNGLVKAASSFAFSRHIKVGTMAAINPDVENMKVSRADFLSALDEVKPLFGVAEEELGKRLLRGIIHYSPFIKDILEEGRLYINQVRKPDSTPILSVALHGPPGSGKTALAAKMAIDSGFPFIKLISPEDMVGFSEMQKVQQLDKTFRDAYKSPLSVIVIDNVEMLVDWVPIGPRFSNSVLVALKVLLDKQPPKDRRLLIFATTTERSVLTQLDLFSRFDAEIAVPNVNSQQELAHILRASGAFEDRDQQRAIGEIQEITGSQEIGVGIKKILTGIETAKQDQDVPGRFARVMSRAIAANRGTYGQ</sequence>
<keyword evidence="8" id="KW-0931">ER-Golgi transport</keyword>
<dbReference type="Gene3D" id="2.40.40.20">
    <property type="match status" value="1"/>
</dbReference>
<dbReference type="InterPro" id="IPR003959">
    <property type="entry name" value="ATPase_AAA_core"/>
</dbReference>
<evidence type="ECO:0000256" key="4">
    <source>
        <dbReference type="ARBA" id="ARBA00022490"/>
    </source>
</evidence>
<dbReference type="PANTHER" id="PTHR23078:SF3">
    <property type="entry name" value="VESICLE-FUSING ATPASE"/>
    <property type="match status" value="1"/>
</dbReference>
<feature type="region of interest" description="Disordered" evidence="12">
    <location>
        <begin position="367"/>
        <end position="449"/>
    </location>
</feature>
<dbReference type="SUPFAM" id="SSF54585">
    <property type="entry name" value="Cdc48 domain 2-like"/>
    <property type="match status" value="1"/>
</dbReference>
<organism evidence="14 15">
    <name type="scientific">Ophiobolus disseminans</name>
    <dbReference type="NCBI Taxonomy" id="1469910"/>
    <lineage>
        <taxon>Eukaryota</taxon>
        <taxon>Fungi</taxon>
        <taxon>Dikarya</taxon>
        <taxon>Ascomycota</taxon>
        <taxon>Pezizomycotina</taxon>
        <taxon>Dothideomycetes</taxon>
        <taxon>Pleosporomycetidae</taxon>
        <taxon>Pleosporales</taxon>
        <taxon>Pleosporineae</taxon>
        <taxon>Phaeosphaeriaceae</taxon>
        <taxon>Ophiobolus</taxon>
    </lineage>
</organism>
<dbReference type="InterPro" id="IPR003960">
    <property type="entry name" value="ATPase_AAA_CS"/>
</dbReference>
<dbReference type="PANTHER" id="PTHR23078">
    <property type="entry name" value="VESICULAR-FUSION PROTEIN NSF"/>
    <property type="match status" value="1"/>
</dbReference>
<dbReference type="InterPro" id="IPR027417">
    <property type="entry name" value="P-loop_NTPase"/>
</dbReference>
<dbReference type="GO" id="GO:0016887">
    <property type="term" value="F:ATP hydrolysis activity"/>
    <property type="evidence" value="ECO:0007669"/>
    <property type="project" value="InterPro"/>
</dbReference>
<dbReference type="Pfam" id="PF00004">
    <property type="entry name" value="AAA"/>
    <property type="match status" value="2"/>
</dbReference>
<dbReference type="FunFam" id="1.10.8.60:FF:000026">
    <property type="entry name" value="vesicle-fusing ATPase isoform X1"/>
    <property type="match status" value="1"/>
</dbReference>
<feature type="compositionally biased region" description="Low complexity" evidence="12">
    <location>
        <begin position="416"/>
        <end position="432"/>
    </location>
</feature>
<keyword evidence="15" id="KW-1185">Reference proteome</keyword>
<evidence type="ECO:0000256" key="5">
    <source>
        <dbReference type="ARBA" id="ARBA00022737"/>
    </source>
</evidence>
<protein>
    <recommendedName>
        <fullName evidence="11">Vesicular-fusion protein SEC18</fullName>
    </recommendedName>
</protein>
<dbReference type="InterPro" id="IPR039812">
    <property type="entry name" value="Vesicle-fus_ATPase"/>
</dbReference>
<feature type="domain" description="AAA+ ATPase" evidence="13">
    <location>
        <begin position="695"/>
        <end position="843"/>
    </location>
</feature>
<dbReference type="Gene3D" id="1.10.8.60">
    <property type="match status" value="1"/>
</dbReference>
<dbReference type="SUPFAM" id="SSF55144">
    <property type="entry name" value="LigT-like"/>
    <property type="match status" value="1"/>
</dbReference>
<evidence type="ECO:0000256" key="6">
    <source>
        <dbReference type="ARBA" id="ARBA00022741"/>
    </source>
</evidence>
<dbReference type="InterPro" id="IPR009097">
    <property type="entry name" value="Cyclic_Pdiesterase"/>
</dbReference>
<keyword evidence="5" id="KW-0677">Repeat</keyword>
<dbReference type="FunFam" id="2.40.40.20:FF:000012">
    <property type="entry name" value="Vesicle-fusing ATPase protein"/>
    <property type="match status" value="1"/>
</dbReference>
<dbReference type="Gene3D" id="3.40.50.300">
    <property type="entry name" value="P-loop containing nucleotide triphosphate hydrolases"/>
    <property type="match status" value="2"/>
</dbReference>
<dbReference type="InterPro" id="IPR003593">
    <property type="entry name" value="AAA+_ATPase"/>
</dbReference>
<dbReference type="InterPro" id="IPR029067">
    <property type="entry name" value="CDC48_domain_2-like_sf"/>
</dbReference>
<dbReference type="InterPro" id="IPR009010">
    <property type="entry name" value="Asp_de-COase-like_dom_sf"/>
</dbReference>
<evidence type="ECO:0000256" key="11">
    <source>
        <dbReference type="ARBA" id="ARBA00068637"/>
    </source>
</evidence>
<evidence type="ECO:0000256" key="10">
    <source>
        <dbReference type="ARBA" id="ARBA00056429"/>
    </source>
</evidence>
<dbReference type="GO" id="GO:0005524">
    <property type="term" value="F:ATP binding"/>
    <property type="evidence" value="ECO:0007669"/>
    <property type="project" value="UniProtKB-KW"/>
</dbReference>
<evidence type="ECO:0000256" key="9">
    <source>
        <dbReference type="ARBA" id="ARBA00022927"/>
    </source>
</evidence>
<dbReference type="SUPFAM" id="SSF52540">
    <property type="entry name" value="P-loop containing nucleoside triphosphate hydrolases"/>
    <property type="match status" value="2"/>
</dbReference>
<accession>A0A6A6ZHV0</accession>
<dbReference type="Proteomes" id="UP000799424">
    <property type="component" value="Unassembled WGS sequence"/>
</dbReference>
<comment type="function">
    <text evidence="10">Required for vesicle-mediated transport. Catalyzes the fusion of transport vesicles within the Golgi cisternae. Is also required for transport from the endoplasmic reticulum to the Golgi stack. Seems to function as a fusion protein required for the delivery of cargo proteins to all compartments of the Golgi stack independent of vesicle origin.</text>
</comment>
<dbReference type="Pfam" id="PF17862">
    <property type="entry name" value="AAA_lid_3"/>
    <property type="match status" value="1"/>
</dbReference>
<proteinExistence type="inferred from homology"/>
<evidence type="ECO:0000256" key="8">
    <source>
        <dbReference type="ARBA" id="ARBA00022892"/>
    </source>
</evidence>
<keyword evidence="3" id="KW-0813">Transport</keyword>
<dbReference type="EMBL" id="MU006243">
    <property type="protein sequence ID" value="KAF2819825.1"/>
    <property type="molecule type" value="Genomic_DNA"/>
</dbReference>
<reference evidence="14" key="1">
    <citation type="journal article" date="2020" name="Stud. Mycol.">
        <title>101 Dothideomycetes genomes: a test case for predicting lifestyles and emergence of pathogens.</title>
        <authorList>
            <person name="Haridas S."/>
            <person name="Albert R."/>
            <person name="Binder M."/>
            <person name="Bloem J."/>
            <person name="Labutti K."/>
            <person name="Salamov A."/>
            <person name="Andreopoulos B."/>
            <person name="Baker S."/>
            <person name="Barry K."/>
            <person name="Bills G."/>
            <person name="Bluhm B."/>
            <person name="Cannon C."/>
            <person name="Castanera R."/>
            <person name="Culley D."/>
            <person name="Daum C."/>
            <person name="Ezra D."/>
            <person name="Gonzalez J."/>
            <person name="Henrissat B."/>
            <person name="Kuo A."/>
            <person name="Liang C."/>
            <person name="Lipzen A."/>
            <person name="Lutzoni F."/>
            <person name="Magnuson J."/>
            <person name="Mondo S."/>
            <person name="Nolan M."/>
            <person name="Ohm R."/>
            <person name="Pangilinan J."/>
            <person name="Park H.-J."/>
            <person name="Ramirez L."/>
            <person name="Alfaro M."/>
            <person name="Sun H."/>
            <person name="Tritt A."/>
            <person name="Yoshinaga Y."/>
            <person name="Zwiers L.-H."/>
            <person name="Turgeon B."/>
            <person name="Goodwin S."/>
            <person name="Spatafora J."/>
            <person name="Crous P."/>
            <person name="Grigoriev I."/>
        </authorList>
    </citation>
    <scope>NUCLEOTIDE SEQUENCE</scope>
    <source>
        <strain evidence="14">CBS 113818</strain>
    </source>
</reference>
<dbReference type="SUPFAM" id="SSF50692">
    <property type="entry name" value="ADC-like"/>
    <property type="match status" value="1"/>
</dbReference>
<evidence type="ECO:0000256" key="1">
    <source>
        <dbReference type="ARBA" id="ARBA00004496"/>
    </source>
</evidence>
<evidence type="ECO:0000256" key="7">
    <source>
        <dbReference type="ARBA" id="ARBA00022840"/>
    </source>
</evidence>
<dbReference type="Pfam" id="PF02933">
    <property type="entry name" value="CDC48_2"/>
    <property type="match status" value="1"/>
</dbReference>
<dbReference type="InterPro" id="IPR041569">
    <property type="entry name" value="AAA_lid_3"/>
</dbReference>
<evidence type="ECO:0000256" key="2">
    <source>
        <dbReference type="ARBA" id="ARBA00006914"/>
    </source>
</evidence>
<dbReference type="OrthoDB" id="9982946at2759"/>
<feature type="domain" description="AAA+ ATPase" evidence="13">
    <location>
        <begin position="977"/>
        <end position="1113"/>
    </location>
</feature>
<dbReference type="FunFam" id="3.40.50.300:FF:000166">
    <property type="entry name" value="vesicle-fusing ATPase isoform X1"/>
    <property type="match status" value="1"/>
</dbReference>
<name>A0A6A6ZHV0_9PLEO</name>
<gene>
    <name evidence="14" type="ORF">CC86DRAFT_306566</name>
</gene>
<dbReference type="GO" id="GO:0035494">
    <property type="term" value="P:SNARE complex disassembly"/>
    <property type="evidence" value="ECO:0007669"/>
    <property type="project" value="InterPro"/>
</dbReference>